<evidence type="ECO:0000256" key="9">
    <source>
        <dbReference type="ARBA" id="ARBA00033305"/>
    </source>
</evidence>
<dbReference type="NCBIfam" id="TIGR02228">
    <property type="entry name" value="sigpep_I_arch"/>
    <property type="match status" value="1"/>
</dbReference>
<dbReference type="InterPro" id="IPR019533">
    <property type="entry name" value="Peptidase_S26"/>
</dbReference>
<evidence type="ECO:0000256" key="10">
    <source>
        <dbReference type="ARBA" id="ARBA00045533"/>
    </source>
</evidence>
<keyword evidence="6" id="KW-0735">Signal-anchor</keyword>
<name>A0ABY5PCJ2_9ACTN</name>
<sequence length="176" mass="18184">MAATAVPRSAARSAKPVRRAAAGVLVGAALALAAVVGWLALHGGGAFTVLSSSMAPTFRAGDLVLIERIDPRTAAAGEVIAFPSPADGRTIVHRAQRVTADGARVAFVTRGDANDRSERWAVPADGTVGRVRWVIPRVGHVTRFAASPAGWLLLVAVPGALLAAMELRRLRAGGRT</sequence>
<keyword evidence="5" id="KW-0256">Endoplasmic reticulum</keyword>
<dbReference type="PANTHER" id="PTHR10806">
    <property type="entry name" value="SIGNAL PEPTIDASE COMPLEX CATALYTIC SUBUNIT SEC11"/>
    <property type="match status" value="1"/>
</dbReference>
<comment type="subcellular location">
    <subcellularLocation>
        <location evidence="1">Endoplasmic reticulum membrane</location>
        <topology evidence="1">Single-pass type II membrane protein</topology>
    </subcellularLocation>
</comment>
<dbReference type="EC" id="3.4.21.89" evidence="11"/>
<evidence type="ECO:0000256" key="3">
    <source>
        <dbReference type="ARBA" id="ARBA00022692"/>
    </source>
</evidence>
<dbReference type="Gene3D" id="2.10.109.10">
    <property type="entry name" value="Umud Fragment, subunit A"/>
    <property type="match status" value="1"/>
</dbReference>
<dbReference type="InterPro" id="IPR019756">
    <property type="entry name" value="Pept_S26A_signal_pept_1_Ser-AS"/>
</dbReference>
<evidence type="ECO:0000256" key="7">
    <source>
        <dbReference type="ARBA" id="ARBA00022989"/>
    </source>
</evidence>
<dbReference type="InterPro" id="IPR001733">
    <property type="entry name" value="Peptidase_S26B"/>
</dbReference>
<keyword evidence="8 12" id="KW-0472">Membrane</keyword>
<gene>
    <name evidence="13" type="ORF">LRS13_16800</name>
</gene>
<keyword evidence="14" id="KW-1185">Reference proteome</keyword>
<feature type="transmembrane region" description="Helical" evidence="12">
    <location>
        <begin position="20"/>
        <end position="41"/>
    </location>
</feature>
<evidence type="ECO:0000256" key="8">
    <source>
        <dbReference type="ARBA" id="ARBA00023136"/>
    </source>
</evidence>
<dbReference type="SUPFAM" id="SSF51306">
    <property type="entry name" value="LexA/Signal peptidase"/>
    <property type="match status" value="1"/>
</dbReference>
<dbReference type="PANTHER" id="PTHR10806:SF6">
    <property type="entry name" value="SIGNAL PEPTIDASE COMPLEX CATALYTIC SUBUNIT SEC11"/>
    <property type="match status" value="1"/>
</dbReference>
<evidence type="ECO:0000256" key="5">
    <source>
        <dbReference type="ARBA" id="ARBA00022824"/>
    </source>
</evidence>
<evidence type="ECO:0000256" key="2">
    <source>
        <dbReference type="ARBA" id="ARBA00022670"/>
    </source>
</evidence>
<dbReference type="InterPro" id="IPR036286">
    <property type="entry name" value="LexA/Signal_pep-like_sf"/>
</dbReference>
<proteinExistence type="predicted"/>
<feature type="transmembrane region" description="Helical" evidence="12">
    <location>
        <begin position="149"/>
        <end position="167"/>
    </location>
</feature>
<evidence type="ECO:0000256" key="12">
    <source>
        <dbReference type="SAM" id="Phobius"/>
    </source>
</evidence>
<evidence type="ECO:0000313" key="13">
    <source>
        <dbReference type="EMBL" id="UUY02351.1"/>
    </source>
</evidence>
<organism evidence="13 14">
    <name type="scientific">Svornostia abyssi</name>
    <dbReference type="NCBI Taxonomy" id="2898438"/>
    <lineage>
        <taxon>Bacteria</taxon>
        <taxon>Bacillati</taxon>
        <taxon>Actinomycetota</taxon>
        <taxon>Thermoleophilia</taxon>
        <taxon>Solirubrobacterales</taxon>
        <taxon>Baekduiaceae</taxon>
        <taxon>Svornostia</taxon>
    </lineage>
</organism>
<evidence type="ECO:0000256" key="6">
    <source>
        <dbReference type="ARBA" id="ARBA00022968"/>
    </source>
</evidence>
<keyword evidence="3 12" id="KW-0812">Transmembrane</keyword>
<dbReference type="PROSITE" id="PS00501">
    <property type="entry name" value="SPASE_I_1"/>
    <property type="match status" value="1"/>
</dbReference>
<evidence type="ECO:0000256" key="1">
    <source>
        <dbReference type="ARBA" id="ARBA00004648"/>
    </source>
</evidence>
<keyword evidence="7 12" id="KW-1133">Transmembrane helix</keyword>
<dbReference type="CDD" id="cd06530">
    <property type="entry name" value="S26_SPase_I"/>
    <property type="match status" value="1"/>
</dbReference>
<dbReference type="RefSeq" id="WP_353862880.1">
    <property type="nucleotide sequence ID" value="NZ_CP088295.1"/>
</dbReference>
<dbReference type="Proteomes" id="UP001058860">
    <property type="component" value="Chromosome"/>
</dbReference>
<comment type="function">
    <text evidence="10">Catalytic component of the signal peptidase complex (SPC) which catalyzes the cleavage of N-terminal signal sequences from nascent proteins as they are translocated into the lumen of the endoplasmic reticulum. Specifically cleaves N-terminal signal peptides that contain a hydrophobic alpha-helix (h-region) shorter than 18-20 amino acids.</text>
</comment>
<dbReference type="EMBL" id="CP088295">
    <property type="protein sequence ID" value="UUY02351.1"/>
    <property type="molecule type" value="Genomic_DNA"/>
</dbReference>
<keyword evidence="4 13" id="KW-0378">Hydrolase</keyword>
<evidence type="ECO:0000313" key="14">
    <source>
        <dbReference type="Proteomes" id="UP001058860"/>
    </source>
</evidence>
<protein>
    <recommendedName>
        <fullName evidence="9 11">Signal peptidase I</fullName>
        <ecNumber evidence="11">3.4.21.89</ecNumber>
    </recommendedName>
</protein>
<dbReference type="GO" id="GO:0009003">
    <property type="term" value="F:signal peptidase activity"/>
    <property type="evidence" value="ECO:0007669"/>
    <property type="project" value="UniProtKB-EC"/>
</dbReference>
<reference evidence="14" key="1">
    <citation type="submission" date="2021-11" db="EMBL/GenBank/DDBJ databases">
        <title>Cultivation dependent microbiological survey of springs from the worlds oldest radium mine currently devoted to the extraction of radon-saturated water.</title>
        <authorList>
            <person name="Kapinusova G."/>
            <person name="Smrhova T."/>
            <person name="Strejcek M."/>
            <person name="Suman J."/>
            <person name="Jani K."/>
            <person name="Pajer P."/>
            <person name="Uhlik O."/>
        </authorList>
    </citation>
    <scope>NUCLEOTIDE SEQUENCE [LARGE SCALE GENOMIC DNA]</scope>
    <source>
        <strain evidence="14">J379</strain>
    </source>
</reference>
<accession>A0ABY5PCJ2</accession>
<keyword evidence="2" id="KW-0645">Protease</keyword>
<evidence type="ECO:0000256" key="11">
    <source>
        <dbReference type="NCBIfam" id="TIGR02228"/>
    </source>
</evidence>
<dbReference type="PRINTS" id="PR00728">
    <property type="entry name" value="SIGNALPTASE"/>
</dbReference>
<evidence type="ECO:0000256" key="4">
    <source>
        <dbReference type="ARBA" id="ARBA00022801"/>
    </source>
</evidence>